<reference evidence="1 2" key="1">
    <citation type="submission" date="2019-11" db="EMBL/GenBank/DDBJ databases">
        <title>Whole-genome sequence of a the green, strictly anaerobic photosynthetic bacterium Heliobacillus mobilis DSM 6151.</title>
        <authorList>
            <person name="Kyndt J.A."/>
            <person name="Meyer T.E."/>
        </authorList>
    </citation>
    <scope>NUCLEOTIDE SEQUENCE [LARGE SCALE GENOMIC DNA]</scope>
    <source>
        <strain evidence="1 2">DSM 6151</strain>
    </source>
</reference>
<sequence length="205" mass="23477">MTEVKQRWMANTEQVRWVVEYGQVNASQPFKIDLHDWPQEIRRALASKDDLGPSQDLYFAAAILAGAFAEKNKGAQDHKDNHLLFILSHTLFNEITQIELEEMGCITFKGVHCPKTDKHWPGPTAAFFDMWLESLKSETALDAWMNEFFWSVHMDITLIPRKVEGKEKHITPSIGTLIHETSKAAYMVQAHDETQKEPNVPDSLN</sequence>
<proteinExistence type="predicted"/>
<dbReference type="AlphaFoldDB" id="A0A6I3SQ20"/>
<name>A0A6I3SQ20_HELMO</name>
<gene>
    <name evidence="1" type="ORF">GJ688_17990</name>
</gene>
<evidence type="ECO:0000313" key="2">
    <source>
        <dbReference type="Proteomes" id="UP000430670"/>
    </source>
</evidence>
<dbReference type="EMBL" id="WNKU01000037">
    <property type="protein sequence ID" value="MTV50826.1"/>
    <property type="molecule type" value="Genomic_DNA"/>
</dbReference>
<accession>A0A6I3SQ20</accession>
<dbReference type="RefSeq" id="WP_155477905.1">
    <property type="nucleotide sequence ID" value="NZ_WNKU01000037.1"/>
</dbReference>
<comment type="caution">
    <text evidence="1">The sequence shown here is derived from an EMBL/GenBank/DDBJ whole genome shotgun (WGS) entry which is preliminary data.</text>
</comment>
<protein>
    <submittedName>
        <fullName evidence="1">Uncharacterized protein</fullName>
    </submittedName>
</protein>
<evidence type="ECO:0000313" key="1">
    <source>
        <dbReference type="EMBL" id="MTV50826.1"/>
    </source>
</evidence>
<keyword evidence="2" id="KW-1185">Reference proteome</keyword>
<dbReference type="OrthoDB" id="2081010at2"/>
<organism evidence="1 2">
    <name type="scientific">Heliobacterium mobile</name>
    <name type="common">Heliobacillus mobilis</name>
    <dbReference type="NCBI Taxonomy" id="28064"/>
    <lineage>
        <taxon>Bacteria</taxon>
        <taxon>Bacillati</taxon>
        <taxon>Bacillota</taxon>
        <taxon>Clostridia</taxon>
        <taxon>Eubacteriales</taxon>
        <taxon>Heliobacteriaceae</taxon>
        <taxon>Heliobacterium</taxon>
    </lineage>
</organism>
<dbReference type="Proteomes" id="UP000430670">
    <property type="component" value="Unassembled WGS sequence"/>
</dbReference>